<feature type="region of interest" description="Disordered" evidence="1">
    <location>
        <begin position="365"/>
        <end position="384"/>
    </location>
</feature>
<dbReference type="PANTHER" id="PTHR23216:SF1">
    <property type="entry name" value="NUCLEOLAR AND COILED-BODY PHOSPHOPROTEIN 1"/>
    <property type="match status" value="1"/>
</dbReference>
<dbReference type="SMART" id="SM00667">
    <property type="entry name" value="LisH"/>
    <property type="match status" value="1"/>
</dbReference>
<dbReference type="EMBL" id="UZAU01000366">
    <property type="status" value="NOT_ANNOTATED_CDS"/>
    <property type="molecule type" value="Genomic_DNA"/>
</dbReference>
<feature type="compositionally biased region" description="Basic and acidic residues" evidence="1">
    <location>
        <begin position="252"/>
        <end position="289"/>
    </location>
</feature>
<dbReference type="PROSITE" id="PS50896">
    <property type="entry name" value="LISH"/>
    <property type="match status" value="1"/>
</dbReference>
<dbReference type="Pfam" id="PF05022">
    <property type="entry name" value="SRP40_C"/>
    <property type="match status" value="1"/>
</dbReference>
<evidence type="ECO:0000313" key="3">
    <source>
        <dbReference type="EnsemblPlants" id="cds.evm.model.04.643"/>
    </source>
</evidence>
<reference evidence="3" key="2">
    <citation type="submission" date="2021-03" db="UniProtKB">
        <authorList>
            <consortium name="EnsemblPlants"/>
        </authorList>
    </citation>
    <scope>IDENTIFICATION</scope>
</reference>
<evidence type="ECO:0000256" key="1">
    <source>
        <dbReference type="SAM" id="MobiDB-lite"/>
    </source>
</evidence>
<dbReference type="OMA" id="QQSILHY"/>
<dbReference type="EnsemblPlants" id="evm.model.04.643">
    <property type="protein sequence ID" value="cds.evm.model.04.643"/>
    <property type="gene ID" value="evm.TU.04.643"/>
</dbReference>
<dbReference type="PANTHER" id="PTHR23216">
    <property type="entry name" value="NUCLEOLAR AND COILED-BODY PHOSPHOPROTEIN 1"/>
    <property type="match status" value="1"/>
</dbReference>
<evidence type="ECO:0000259" key="2">
    <source>
        <dbReference type="Pfam" id="PF05022"/>
    </source>
</evidence>
<dbReference type="OrthoDB" id="5599646at2759"/>
<organism evidence="3 4">
    <name type="scientific">Cannabis sativa</name>
    <name type="common">Hemp</name>
    <name type="synonym">Marijuana</name>
    <dbReference type="NCBI Taxonomy" id="3483"/>
    <lineage>
        <taxon>Eukaryota</taxon>
        <taxon>Viridiplantae</taxon>
        <taxon>Streptophyta</taxon>
        <taxon>Embryophyta</taxon>
        <taxon>Tracheophyta</taxon>
        <taxon>Spermatophyta</taxon>
        <taxon>Magnoliopsida</taxon>
        <taxon>eudicotyledons</taxon>
        <taxon>Gunneridae</taxon>
        <taxon>Pentapetalae</taxon>
        <taxon>rosids</taxon>
        <taxon>fabids</taxon>
        <taxon>Rosales</taxon>
        <taxon>Cannabaceae</taxon>
        <taxon>Cannabis</taxon>
    </lineage>
</organism>
<reference evidence="3" key="1">
    <citation type="submission" date="2018-11" db="EMBL/GenBank/DDBJ databases">
        <authorList>
            <person name="Grassa J C."/>
        </authorList>
    </citation>
    <scope>NUCLEOTIDE SEQUENCE [LARGE SCALE GENOMIC DNA]</scope>
</reference>
<feature type="region of interest" description="Disordered" evidence="1">
    <location>
        <begin position="113"/>
        <end position="320"/>
    </location>
</feature>
<evidence type="ECO:0000313" key="4">
    <source>
        <dbReference type="Proteomes" id="UP000596661"/>
    </source>
</evidence>
<dbReference type="InterPro" id="IPR039191">
    <property type="entry name" value="Nopp140-like"/>
</dbReference>
<dbReference type="Proteomes" id="UP000596661">
    <property type="component" value="Chromosome 4"/>
</dbReference>
<dbReference type="InterPro" id="IPR007718">
    <property type="entry name" value="Srp40_C"/>
</dbReference>
<dbReference type="InterPro" id="IPR006594">
    <property type="entry name" value="LisH"/>
</dbReference>
<feature type="compositionally biased region" description="Basic residues" evidence="1">
    <location>
        <begin position="159"/>
        <end position="170"/>
    </location>
</feature>
<sequence length="402" mass="44940">MPKTLSGANTLSPALLALRPRQVALTALDMKQDKPNASLDKKTLLLQSVACFLDHNGFSKTLKKFCSEAKIQIDASKSSLLDLEEVFNKYFDICNDVKTDLKDQKVQEVKVVNLLPEEPENNEKKKKRSSSETESLPSATEEQVKESSLEDKEVTCSRKEKKSKDKKKNKLSTAESLTNDNDSHTVNSSALNAHDTSVKEKSSKSKTKKKKKDDLALESSGVNSKDKNLPSTDANADATGKDDKGSKKRKRLVSEDNDLKPEDKVEVDESKRRKTKDVEDSKGSKELNGHENGNIDESAEKPSMQKTKKKQLNGSAEPKTVNAFQRVKVEEVVFTDERLKDNSYWAKDGADSGYGAKAQEVLGQVRGRDFRHEKTKKKRGSYRGGQIDLYSHSVKFNYSDEE</sequence>
<dbReference type="AlphaFoldDB" id="A0A803PI82"/>
<name>A0A803PI82_CANSA</name>
<dbReference type="Gramene" id="evm.model.04.643">
    <property type="protein sequence ID" value="cds.evm.model.04.643"/>
    <property type="gene ID" value="evm.TU.04.643"/>
</dbReference>
<feature type="compositionally biased region" description="Basic and acidic residues" evidence="1">
    <location>
        <begin position="142"/>
        <end position="158"/>
    </location>
</feature>
<feature type="compositionally biased region" description="Polar residues" evidence="1">
    <location>
        <begin position="171"/>
        <end position="195"/>
    </location>
</feature>
<keyword evidence="4" id="KW-1185">Reference proteome</keyword>
<protein>
    <recommendedName>
        <fullName evidence="2">Srp40 C-terminal domain-containing protein</fullName>
    </recommendedName>
</protein>
<accession>A0A803PI82</accession>
<dbReference type="GO" id="GO:0005730">
    <property type="term" value="C:nucleolus"/>
    <property type="evidence" value="ECO:0007669"/>
    <property type="project" value="InterPro"/>
</dbReference>
<proteinExistence type="predicted"/>
<feature type="domain" description="Srp40 C-terminal" evidence="2">
    <location>
        <begin position="324"/>
        <end position="396"/>
    </location>
</feature>